<dbReference type="EMBL" id="VTZN01000149">
    <property type="protein sequence ID" value="KAA1248560.1"/>
    <property type="molecule type" value="Genomic_DNA"/>
</dbReference>
<dbReference type="Proteomes" id="UP000324701">
    <property type="component" value="Unassembled WGS sequence"/>
</dbReference>
<evidence type="ECO:0000313" key="2">
    <source>
        <dbReference type="Proteomes" id="UP000324701"/>
    </source>
</evidence>
<reference evidence="1 2" key="1">
    <citation type="submission" date="2019-09" db="EMBL/GenBank/DDBJ databases">
        <title>Report of infection by Mycobacterium simiae a patient suffering from pulmonary tuberculosis.</title>
        <authorList>
            <person name="Mohanty P.S."/>
            <person name="Bansal A.K."/>
            <person name="Singh H."/>
            <person name="Sharma S."/>
            <person name="Patil S.A."/>
            <person name="Upadhaya P."/>
            <person name="Singh P.K."/>
            <person name="Kumar D."/>
            <person name="Kumar S."/>
            <person name="Singh R.K."/>
            <person name="Chaudhary B."/>
        </authorList>
    </citation>
    <scope>NUCLEOTIDE SEQUENCE [LARGE SCALE GENOMIC DNA]</scope>
    <source>
        <strain evidence="1 2">JAL-560-SIM</strain>
    </source>
</reference>
<dbReference type="RefSeq" id="WP_149655593.1">
    <property type="nucleotide sequence ID" value="NZ_VTZN01000149.1"/>
</dbReference>
<gene>
    <name evidence="1" type="primary">tcmP</name>
    <name evidence="1" type="ORF">F0Q45_19975</name>
</gene>
<accession>A0A5B1BM90</accession>
<protein>
    <submittedName>
        <fullName evidence="1">Three-Cys-motif partner protein TcmP</fullName>
    </submittedName>
</protein>
<dbReference type="NCBIfam" id="TIGR04474">
    <property type="entry name" value="tcm_partner"/>
    <property type="match status" value="1"/>
</dbReference>
<keyword evidence="2" id="KW-1185">Reference proteome</keyword>
<comment type="caution">
    <text evidence="1">The sequence shown here is derived from an EMBL/GenBank/DDBJ whole genome shotgun (WGS) entry which is preliminary data.</text>
</comment>
<evidence type="ECO:0000313" key="1">
    <source>
        <dbReference type="EMBL" id="KAA1248560.1"/>
    </source>
</evidence>
<organism evidence="1 2">
    <name type="scientific">Mycobacterium simiae</name>
    <name type="common">Mycobacterium habana</name>
    <dbReference type="NCBI Taxonomy" id="1784"/>
    <lineage>
        <taxon>Bacteria</taxon>
        <taxon>Bacillati</taxon>
        <taxon>Actinomycetota</taxon>
        <taxon>Actinomycetes</taxon>
        <taxon>Mycobacteriales</taxon>
        <taxon>Mycobacteriaceae</taxon>
        <taxon>Mycobacterium</taxon>
        <taxon>Mycobacterium simiae complex</taxon>
    </lineage>
</organism>
<dbReference type="InterPro" id="IPR031009">
    <property type="entry name" value="Tcm_partner"/>
</dbReference>
<dbReference type="AlphaFoldDB" id="A0A5B1BM90"/>
<name>A0A5B1BM90_MYCSI</name>
<proteinExistence type="predicted"/>
<sequence>MARAWSYWTRNKLEILAGYLPAFNRASQRSVERIYIDLMAGQPENVDRDTGQRFDGSPLIAMKADPACTRLRFCELDPRANQLEAALAEQFPRDHRYRVVHGDCNVTIDQTLAELAPYRWAPTFAFADQQAAEVHWETLKKVAAFRQSQRNLKAELWMLMSPAMIARGVRGTNAAAFIDQVTRMYGDDDWKRIQAARWRGDISASEYRAEMVNLMRVRLEDDLGYQFTHRIPMRMPNDVEVYDMVFATDHWAGDNIMRHLYNRAAQREEGMMLQARNAKREKETDARGEVGLFPVSDLAFDEARAGEVLWQPQPTWDPRDRDWWPVDPEF</sequence>
<dbReference type="OrthoDB" id="3837980at2"/>